<evidence type="ECO:0000313" key="9">
    <source>
        <dbReference type="EMBL" id="GFY86862.1"/>
    </source>
</evidence>
<dbReference type="PRINTS" id="PR00463">
    <property type="entry name" value="EP450I"/>
</dbReference>
<dbReference type="AlphaFoldDB" id="A0A7J0EKP1"/>
<keyword evidence="4" id="KW-0472">Membrane</keyword>
<evidence type="ECO:0000256" key="1">
    <source>
        <dbReference type="ARBA" id="ARBA00004167"/>
    </source>
</evidence>
<dbReference type="GO" id="GO:0020037">
    <property type="term" value="F:heme binding"/>
    <property type="evidence" value="ECO:0007669"/>
    <property type="project" value="InterPro"/>
</dbReference>
<dbReference type="GO" id="GO:0016125">
    <property type="term" value="P:sterol metabolic process"/>
    <property type="evidence" value="ECO:0007669"/>
    <property type="project" value="TreeGrafter"/>
</dbReference>
<sequence length="445" mass="51003">MENVVLICVLITLLHLLWYVFFRKNKRESHERAKLPPGSMGWPYIGETLQLYSQDPNVFFATKQRRYGDIFKTHILGCPCVMLASPEAARFVLVTQSHLFKPTYPKSKEKFIGPSALFFHQGDYHFRLRKLVQGPLSPDAIRNLVTDIEALAVSALESWVGNKVINTFQEMKKISFEVGILAIFGRLESHYRKELKKNYSILEKGYNSFPTKIPGTPYKKALSARKRLSEILSTIIRGEEGKEIADNIIGVLFAAQDTTASVMTWILKYLHDDPKLLEAVKAEQKAIYMSNEEAHHPLTWTQTRNMPITYKVVLESLRMASIISFTFREAVTDVEYKGYLIPKGWKVMPLFRNIHHNPDFFSNPQKFDPSRFETAPKPYTFMPFGSGVHSCPGYDLAKLEMLIMTHHLVTKFSWEVVGSQSGIQYGPFPIPLQGLPARFWRESTS</sequence>
<comment type="caution">
    <text evidence="9">The sequence shown here is derived from an EMBL/GenBank/DDBJ whole genome shotgun (WGS) entry which is preliminary data.</text>
</comment>
<comment type="similarity">
    <text evidence="8">Belongs to the cytochrome P450 family.</text>
</comment>
<evidence type="ECO:0000256" key="5">
    <source>
        <dbReference type="ARBA" id="ARBA00023002"/>
    </source>
</evidence>
<feature type="binding site" description="axial binding residue" evidence="7">
    <location>
        <position position="391"/>
    </location>
    <ligand>
        <name>heme</name>
        <dbReference type="ChEBI" id="CHEBI:30413"/>
    </ligand>
    <ligandPart>
        <name>Fe</name>
        <dbReference type="ChEBI" id="CHEBI:18248"/>
    </ligandPart>
</feature>
<dbReference type="InterPro" id="IPR017972">
    <property type="entry name" value="Cyt_P450_CS"/>
</dbReference>
<dbReference type="OrthoDB" id="1372046at2759"/>
<dbReference type="Pfam" id="PF00067">
    <property type="entry name" value="p450"/>
    <property type="match status" value="2"/>
</dbReference>
<proteinExistence type="inferred from homology"/>
<dbReference type="PRINTS" id="PR00385">
    <property type="entry name" value="P450"/>
</dbReference>
<dbReference type="InterPro" id="IPR002401">
    <property type="entry name" value="Cyt_P450_E_grp-I"/>
</dbReference>
<dbReference type="InterPro" id="IPR036396">
    <property type="entry name" value="Cyt_P450_sf"/>
</dbReference>
<keyword evidence="4" id="KW-1133">Transmembrane helix</keyword>
<keyword evidence="3 7" id="KW-0479">Metal-binding</keyword>
<dbReference type="EMBL" id="BJWL01000005">
    <property type="protein sequence ID" value="GFY86862.1"/>
    <property type="molecule type" value="Genomic_DNA"/>
</dbReference>
<dbReference type="Gene3D" id="1.10.630.10">
    <property type="entry name" value="Cytochrome P450"/>
    <property type="match status" value="1"/>
</dbReference>
<dbReference type="CDD" id="cd11043">
    <property type="entry name" value="CYP90-like"/>
    <property type="match status" value="1"/>
</dbReference>
<organism evidence="9 10">
    <name type="scientific">Actinidia rufa</name>
    <dbReference type="NCBI Taxonomy" id="165716"/>
    <lineage>
        <taxon>Eukaryota</taxon>
        <taxon>Viridiplantae</taxon>
        <taxon>Streptophyta</taxon>
        <taxon>Embryophyta</taxon>
        <taxon>Tracheophyta</taxon>
        <taxon>Spermatophyta</taxon>
        <taxon>Magnoliopsida</taxon>
        <taxon>eudicotyledons</taxon>
        <taxon>Gunneridae</taxon>
        <taxon>Pentapetalae</taxon>
        <taxon>asterids</taxon>
        <taxon>Ericales</taxon>
        <taxon>Actinidiaceae</taxon>
        <taxon>Actinidia</taxon>
    </lineage>
</organism>
<keyword evidence="10" id="KW-1185">Reference proteome</keyword>
<evidence type="ECO:0000256" key="8">
    <source>
        <dbReference type="RuleBase" id="RU000461"/>
    </source>
</evidence>
<keyword evidence="2" id="KW-0812">Transmembrane</keyword>
<evidence type="ECO:0000256" key="2">
    <source>
        <dbReference type="ARBA" id="ARBA00022692"/>
    </source>
</evidence>
<dbReference type="Proteomes" id="UP000585474">
    <property type="component" value="Unassembled WGS sequence"/>
</dbReference>
<protein>
    <submittedName>
        <fullName evidence="9">Cytochrome P450, family 707, subfamily A, polypeptide 4</fullName>
    </submittedName>
</protein>
<dbReference type="PANTHER" id="PTHR24286:SF376">
    <property type="entry name" value="ABSCISIC ACID 8'-HYDROXYLASE 4"/>
    <property type="match status" value="1"/>
</dbReference>
<dbReference type="PROSITE" id="PS00086">
    <property type="entry name" value="CYTOCHROME_P450"/>
    <property type="match status" value="1"/>
</dbReference>
<gene>
    <name evidence="9" type="ORF">Acr_05g0005010</name>
</gene>
<dbReference type="GO" id="GO:0010295">
    <property type="term" value="F:(+)-abscisic acid 8'-hydroxylase activity"/>
    <property type="evidence" value="ECO:0007669"/>
    <property type="project" value="TreeGrafter"/>
</dbReference>
<evidence type="ECO:0000313" key="10">
    <source>
        <dbReference type="Proteomes" id="UP000585474"/>
    </source>
</evidence>
<dbReference type="GO" id="GO:0016020">
    <property type="term" value="C:membrane"/>
    <property type="evidence" value="ECO:0007669"/>
    <property type="project" value="UniProtKB-SubCell"/>
</dbReference>
<keyword evidence="5 8" id="KW-0560">Oxidoreductase</keyword>
<comment type="cofactor">
    <cofactor evidence="7">
        <name>heme</name>
        <dbReference type="ChEBI" id="CHEBI:30413"/>
    </cofactor>
</comment>
<evidence type="ECO:0000256" key="4">
    <source>
        <dbReference type="ARBA" id="ARBA00022989"/>
    </source>
</evidence>
<evidence type="ECO:0000256" key="6">
    <source>
        <dbReference type="ARBA" id="ARBA00023004"/>
    </source>
</evidence>
<keyword evidence="8" id="KW-0503">Monooxygenase</keyword>
<dbReference type="GO" id="GO:0005506">
    <property type="term" value="F:iron ion binding"/>
    <property type="evidence" value="ECO:0007669"/>
    <property type="project" value="InterPro"/>
</dbReference>
<keyword evidence="7 8" id="KW-0349">Heme</keyword>
<keyword evidence="6 7" id="KW-0408">Iron</keyword>
<dbReference type="PANTHER" id="PTHR24286">
    <property type="entry name" value="CYTOCHROME P450 26"/>
    <property type="match status" value="1"/>
</dbReference>
<comment type="subcellular location">
    <subcellularLocation>
        <location evidence="1">Membrane</location>
        <topology evidence="1">Single-pass membrane protein</topology>
    </subcellularLocation>
</comment>
<evidence type="ECO:0000256" key="3">
    <source>
        <dbReference type="ARBA" id="ARBA00022723"/>
    </source>
</evidence>
<dbReference type="InterPro" id="IPR001128">
    <property type="entry name" value="Cyt_P450"/>
</dbReference>
<evidence type="ECO:0000256" key="7">
    <source>
        <dbReference type="PIRSR" id="PIRSR602401-1"/>
    </source>
</evidence>
<name>A0A7J0EKP1_9ERIC</name>
<dbReference type="SUPFAM" id="SSF48264">
    <property type="entry name" value="Cytochrome P450"/>
    <property type="match status" value="1"/>
</dbReference>
<accession>A0A7J0EKP1</accession>
<reference evidence="9 10" key="1">
    <citation type="submission" date="2019-07" db="EMBL/GenBank/DDBJ databases">
        <title>De Novo Assembly of kiwifruit Actinidia rufa.</title>
        <authorList>
            <person name="Sugita-Konishi S."/>
            <person name="Sato K."/>
            <person name="Mori E."/>
            <person name="Abe Y."/>
            <person name="Kisaki G."/>
            <person name="Hamano K."/>
            <person name="Suezawa K."/>
            <person name="Otani M."/>
            <person name="Fukuda T."/>
            <person name="Manabe T."/>
            <person name="Gomi K."/>
            <person name="Tabuchi M."/>
            <person name="Akimitsu K."/>
            <person name="Kataoka I."/>
        </authorList>
    </citation>
    <scope>NUCLEOTIDE SEQUENCE [LARGE SCALE GENOMIC DNA]</scope>
    <source>
        <strain evidence="10">cv. Fuchu</strain>
    </source>
</reference>